<evidence type="ECO:0000259" key="6">
    <source>
        <dbReference type="PROSITE" id="PS51469"/>
    </source>
</evidence>
<dbReference type="Pfam" id="PF07738">
    <property type="entry name" value="Sad1_UNC"/>
    <property type="match status" value="1"/>
</dbReference>
<dbReference type="Ensembl" id="ENSSFOT00015044626.1">
    <property type="protein sequence ID" value="ENSSFOP00015047350.1"/>
    <property type="gene ID" value="ENSSFOG00015021713.2"/>
</dbReference>
<accession>A0A8C9TF79</accession>
<dbReference type="Gene3D" id="2.60.120.260">
    <property type="entry name" value="Galactose-binding domain-like"/>
    <property type="match status" value="1"/>
</dbReference>
<dbReference type="Proteomes" id="UP000694397">
    <property type="component" value="Chromosome 3"/>
</dbReference>
<dbReference type="AlphaFoldDB" id="A0A8C9TF79"/>
<evidence type="ECO:0000256" key="1">
    <source>
        <dbReference type="ARBA" id="ARBA00004540"/>
    </source>
</evidence>
<reference evidence="7" key="3">
    <citation type="submission" date="2025-09" db="UniProtKB">
        <authorList>
            <consortium name="Ensembl"/>
        </authorList>
    </citation>
    <scope>IDENTIFICATION</scope>
</reference>
<dbReference type="PANTHER" id="PTHR12911:SF22">
    <property type="entry name" value="SUN DOMAIN-CONTAINING PROTEIN 2"/>
    <property type="match status" value="1"/>
</dbReference>
<comment type="subcellular location">
    <subcellularLocation>
        <location evidence="1">Nucleus inner membrane</location>
    </subcellularLocation>
</comment>
<dbReference type="InterPro" id="IPR045119">
    <property type="entry name" value="SUN1-5"/>
</dbReference>
<dbReference type="PANTHER" id="PTHR12911">
    <property type="entry name" value="SAD1/UNC-84-LIKE PROTEIN-RELATED"/>
    <property type="match status" value="1"/>
</dbReference>
<reference evidence="7 8" key="1">
    <citation type="submission" date="2019-04" db="EMBL/GenBank/DDBJ databases">
        <authorList>
            <consortium name="Wellcome Sanger Institute Data Sharing"/>
        </authorList>
    </citation>
    <scope>NUCLEOTIDE SEQUENCE [LARGE SCALE GENOMIC DNA]</scope>
</reference>
<evidence type="ECO:0000256" key="3">
    <source>
        <dbReference type="ARBA" id="ARBA00022989"/>
    </source>
</evidence>
<name>A0A8C9TF79_SCLFO</name>
<keyword evidence="2" id="KW-0812">Transmembrane</keyword>
<keyword evidence="3" id="KW-1133">Transmembrane helix</keyword>
<dbReference type="GO" id="GO:0034993">
    <property type="term" value="C:meiotic nuclear membrane microtubule tethering complex"/>
    <property type="evidence" value="ECO:0007669"/>
    <property type="project" value="TreeGrafter"/>
</dbReference>
<proteinExistence type="predicted"/>
<keyword evidence="4" id="KW-0472">Membrane</keyword>
<dbReference type="GO" id="GO:0043495">
    <property type="term" value="F:protein-membrane adaptor activity"/>
    <property type="evidence" value="ECO:0007669"/>
    <property type="project" value="TreeGrafter"/>
</dbReference>
<organism evidence="7 8">
    <name type="scientific">Scleropages formosus</name>
    <name type="common">Asian bonytongue</name>
    <name type="synonym">Osteoglossum formosum</name>
    <dbReference type="NCBI Taxonomy" id="113540"/>
    <lineage>
        <taxon>Eukaryota</taxon>
        <taxon>Metazoa</taxon>
        <taxon>Chordata</taxon>
        <taxon>Craniata</taxon>
        <taxon>Vertebrata</taxon>
        <taxon>Euteleostomi</taxon>
        <taxon>Actinopterygii</taxon>
        <taxon>Neopterygii</taxon>
        <taxon>Teleostei</taxon>
        <taxon>Osteoglossocephala</taxon>
        <taxon>Osteoglossomorpha</taxon>
        <taxon>Osteoglossiformes</taxon>
        <taxon>Osteoglossidae</taxon>
        <taxon>Scleropages</taxon>
    </lineage>
</organism>
<dbReference type="InterPro" id="IPR012919">
    <property type="entry name" value="SUN_dom"/>
</dbReference>
<keyword evidence="8" id="KW-1185">Reference proteome</keyword>
<evidence type="ECO:0000256" key="2">
    <source>
        <dbReference type="ARBA" id="ARBA00022692"/>
    </source>
</evidence>
<evidence type="ECO:0000313" key="7">
    <source>
        <dbReference type="Ensembl" id="ENSSFOP00015047350.1"/>
    </source>
</evidence>
<dbReference type="GeneTree" id="ENSGT00940000160024"/>
<evidence type="ECO:0000256" key="5">
    <source>
        <dbReference type="SAM" id="MobiDB-lite"/>
    </source>
</evidence>
<feature type="compositionally biased region" description="Basic and acidic residues" evidence="5">
    <location>
        <begin position="175"/>
        <end position="190"/>
    </location>
</feature>
<feature type="region of interest" description="Disordered" evidence="5">
    <location>
        <begin position="167"/>
        <end position="190"/>
    </location>
</feature>
<dbReference type="PROSITE" id="PS51469">
    <property type="entry name" value="SUN"/>
    <property type="match status" value="1"/>
</dbReference>
<reference evidence="7" key="2">
    <citation type="submission" date="2025-08" db="UniProtKB">
        <authorList>
            <consortium name="Ensembl"/>
        </authorList>
    </citation>
    <scope>IDENTIFICATION</scope>
</reference>
<evidence type="ECO:0000256" key="4">
    <source>
        <dbReference type="ARBA" id="ARBA00023136"/>
    </source>
</evidence>
<sequence>MEIIFMDPLYLPQDVQQIVQQALSLYQADRIGMADYALESAGLGIRSHPYGKCWAFQGSQGFLGISLSYPIYITHVTLEHLPQSLSPSGHINSAPKDFAVYVSALSTEKEEEETTWLGTFTYDQNREPIQTFELPVRHSVELKIMSNWGHPEYTCVYRFRVHGEPTKLRGTTSSRTERANTTDTEFHSHL</sequence>
<gene>
    <name evidence="7" type="primary">LOC108940830</name>
</gene>
<feature type="domain" description="SUN" evidence="6">
    <location>
        <begin position="1"/>
        <end position="166"/>
    </location>
</feature>
<protein>
    <submittedName>
        <fullName evidence="7">SUN domain-containing protein 2-like</fullName>
    </submittedName>
</protein>
<evidence type="ECO:0000313" key="8">
    <source>
        <dbReference type="Proteomes" id="UP000694397"/>
    </source>
</evidence>
<dbReference type="GO" id="GO:0005637">
    <property type="term" value="C:nuclear inner membrane"/>
    <property type="evidence" value="ECO:0007669"/>
    <property type="project" value="UniProtKB-SubCell"/>
</dbReference>